<evidence type="ECO:0000313" key="3">
    <source>
        <dbReference type="Proteomes" id="UP000886689"/>
    </source>
</evidence>
<dbReference type="NCBIfam" id="TIGR00199">
    <property type="entry name" value="PncC_domain"/>
    <property type="match status" value="1"/>
</dbReference>
<dbReference type="EC" id="3.5.1.42" evidence="2"/>
<feature type="domain" description="CinA C-terminal" evidence="1">
    <location>
        <begin position="6"/>
        <end position="158"/>
    </location>
</feature>
<dbReference type="Gene3D" id="3.90.950.20">
    <property type="entry name" value="CinA-like"/>
    <property type="match status" value="1"/>
</dbReference>
<dbReference type="GO" id="GO:0019159">
    <property type="term" value="F:nicotinamide-nucleotide amidase activity"/>
    <property type="evidence" value="ECO:0007669"/>
    <property type="project" value="UniProtKB-EC"/>
</dbReference>
<evidence type="ECO:0000313" key="2">
    <source>
        <dbReference type="EMBL" id="MBK8525149.1"/>
    </source>
</evidence>
<protein>
    <submittedName>
        <fullName evidence="2">Nicotinamide-nucleotide amidase</fullName>
        <ecNumber evidence="2">3.5.1.42</ecNumber>
    </submittedName>
</protein>
<dbReference type="SUPFAM" id="SSF142433">
    <property type="entry name" value="CinA-like"/>
    <property type="match status" value="1"/>
</dbReference>
<name>A0A9D7PTV6_9PROT</name>
<reference evidence="2" key="1">
    <citation type="submission" date="2020-10" db="EMBL/GenBank/DDBJ databases">
        <title>Connecting structure to function with the recovery of over 1000 high-quality activated sludge metagenome-assembled genomes encoding full-length rRNA genes using long-read sequencing.</title>
        <authorList>
            <person name="Singleton C.M."/>
            <person name="Petriglieri F."/>
            <person name="Kristensen J.M."/>
            <person name="Kirkegaard R.H."/>
            <person name="Michaelsen T.Y."/>
            <person name="Andersen M.H."/>
            <person name="Karst S.M."/>
            <person name="Dueholm M.S."/>
            <person name="Nielsen P.H."/>
            <person name="Albertsen M."/>
        </authorList>
    </citation>
    <scope>NUCLEOTIDE SEQUENCE</scope>
    <source>
        <strain evidence="2">Hirt_18-Q3-R61-65_BATAC.395</strain>
    </source>
</reference>
<proteinExistence type="predicted"/>
<accession>A0A9D7PTV6</accession>
<evidence type="ECO:0000259" key="1">
    <source>
        <dbReference type="Pfam" id="PF02464"/>
    </source>
</evidence>
<gene>
    <name evidence="2" type="primary">pncC</name>
    <name evidence="2" type="ORF">IPL58_14605</name>
</gene>
<dbReference type="AlphaFoldDB" id="A0A9D7PTV6"/>
<keyword evidence="2" id="KW-0378">Hydrolase</keyword>
<dbReference type="EMBL" id="JADJUC010000027">
    <property type="protein sequence ID" value="MBK8525149.1"/>
    <property type="molecule type" value="Genomic_DNA"/>
</dbReference>
<dbReference type="InterPro" id="IPR036653">
    <property type="entry name" value="CinA-like_C"/>
</dbReference>
<organism evidence="2 3">
    <name type="scientific">Candidatus Proximibacter danicus</name>
    <dbReference type="NCBI Taxonomy" id="2954365"/>
    <lineage>
        <taxon>Bacteria</taxon>
        <taxon>Pseudomonadati</taxon>
        <taxon>Pseudomonadota</taxon>
        <taxon>Betaproteobacteria</taxon>
        <taxon>Candidatus Proximibacter</taxon>
    </lineage>
</organism>
<dbReference type="Proteomes" id="UP000886689">
    <property type="component" value="Unassembled WGS sequence"/>
</dbReference>
<comment type="caution">
    <text evidence="2">The sequence shown here is derived from an EMBL/GenBank/DDBJ whole genome shotgun (WGS) entry which is preliminary data.</text>
</comment>
<dbReference type="NCBIfam" id="NF002975">
    <property type="entry name" value="PRK03661.1"/>
    <property type="match status" value="1"/>
</dbReference>
<dbReference type="Pfam" id="PF02464">
    <property type="entry name" value="CinA"/>
    <property type="match status" value="1"/>
</dbReference>
<sequence>MNPNLETLSAEIGTRLLERGEALTTAESCTGGWVSQVVTAIAGSSNWFDRGFVTYSNAAKADMLGVSKKTIVRHGAVSEQVAIEMAQGALQHSRAQWALAISGVAGPAGGTPEKPVGTVCFAWASSHGLAECETCHFPGDREAVRRASVEHALHGLLQRFTPLLA</sequence>
<dbReference type="InterPro" id="IPR008136">
    <property type="entry name" value="CinA_C"/>
</dbReference>